<comment type="caution">
    <text evidence="4">The sequence shown here is derived from an EMBL/GenBank/DDBJ whole genome shotgun (WGS) entry which is preliminary data.</text>
</comment>
<dbReference type="Proteomes" id="UP001149400">
    <property type="component" value="Unassembled WGS sequence"/>
</dbReference>
<gene>
    <name evidence="4" type="ORF">LRP50_23270</name>
</gene>
<dbReference type="SUPFAM" id="SSF56925">
    <property type="entry name" value="OMPA-like"/>
    <property type="match status" value="1"/>
</dbReference>
<evidence type="ECO:0000256" key="2">
    <source>
        <dbReference type="SAM" id="SignalP"/>
    </source>
</evidence>
<feature type="domain" description="Outer membrane protein beta-barrel" evidence="3">
    <location>
        <begin position="9"/>
        <end position="170"/>
    </location>
</feature>
<dbReference type="EMBL" id="JAJUBC010000040">
    <property type="protein sequence ID" value="MDD1796045.1"/>
    <property type="molecule type" value="Genomic_DNA"/>
</dbReference>
<keyword evidence="1 2" id="KW-0732">Signal</keyword>
<proteinExistence type="predicted"/>
<evidence type="ECO:0000313" key="4">
    <source>
        <dbReference type="EMBL" id="MDD1796045.1"/>
    </source>
</evidence>
<dbReference type="Pfam" id="PF13505">
    <property type="entry name" value="OMP_b-brl"/>
    <property type="match status" value="1"/>
</dbReference>
<dbReference type="Gene3D" id="2.40.160.20">
    <property type="match status" value="1"/>
</dbReference>
<protein>
    <submittedName>
        <fullName evidence="4">Porin family protein</fullName>
    </submittedName>
</protein>
<name>A0ABT5R884_9GAMM</name>
<feature type="signal peptide" evidence="2">
    <location>
        <begin position="1"/>
        <end position="23"/>
    </location>
</feature>
<keyword evidence="5" id="KW-1185">Reference proteome</keyword>
<sequence>MNKTPSILTLALLAALSAPSALADVYAGALLGYSNTEYVTSTQAGVSEASPLLLQAQVGYFFNDYVALEARYGTSLQRTDGVSINSLASAYVKGNIPVSDQIAMYALVGVSATDIDYNASHSTSHSGISFGLGTHYALSRDTALTFEFVNAQSGENTNLNAVNLGFQYRF</sequence>
<organism evidence="4 5">
    <name type="scientific">Enterovibrio gelatinilyticus</name>
    <dbReference type="NCBI Taxonomy" id="2899819"/>
    <lineage>
        <taxon>Bacteria</taxon>
        <taxon>Pseudomonadati</taxon>
        <taxon>Pseudomonadota</taxon>
        <taxon>Gammaproteobacteria</taxon>
        <taxon>Vibrionales</taxon>
        <taxon>Vibrionaceae</taxon>
        <taxon>Enterovibrio</taxon>
    </lineage>
</organism>
<reference evidence="4" key="1">
    <citation type="submission" date="2021-12" db="EMBL/GenBank/DDBJ databases">
        <title>Enterovibrio ZSDZ35 sp. nov. and Enterovibrio ZSDZ42 sp. nov., isolated from coastal seawater in Qingdao.</title>
        <authorList>
            <person name="Zhang P."/>
        </authorList>
    </citation>
    <scope>NUCLEOTIDE SEQUENCE</scope>
    <source>
        <strain evidence="4">ZSDZ42</strain>
    </source>
</reference>
<dbReference type="InterPro" id="IPR011250">
    <property type="entry name" value="OMP/PagP_B-barrel"/>
</dbReference>
<evidence type="ECO:0000256" key="1">
    <source>
        <dbReference type="ARBA" id="ARBA00022729"/>
    </source>
</evidence>
<evidence type="ECO:0000313" key="5">
    <source>
        <dbReference type="Proteomes" id="UP001149400"/>
    </source>
</evidence>
<feature type="chain" id="PRO_5047255889" evidence="2">
    <location>
        <begin position="24"/>
        <end position="170"/>
    </location>
</feature>
<evidence type="ECO:0000259" key="3">
    <source>
        <dbReference type="Pfam" id="PF13505"/>
    </source>
</evidence>
<dbReference type="RefSeq" id="WP_274166807.1">
    <property type="nucleotide sequence ID" value="NZ_JAJUBC010000040.1"/>
</dbReference>
<accession>A0ABT5R884</accession>
<dbReference type="InterPro" id="IPR027385">
    <property type="entry name" value="Beta-barrel_OMP"/>
</dbReference>